<dbReference type="InterPro" id="IPR026350">
    <property type="entry name" value="GxxExxY"/>
</dbReference>
<name>A0A2H0WMX3_9BACT</name>
<reference evidence="2" key="1">
    <citation type="submission" date="2017-09" db="EMBL/GenBank/DDBJ databases">
        <title>Depth-based differentiation of microbial function through sediment-hosted aquifers and enrichment of novel symbionts in the deep terrestrial subsurface.</title>
        <authorList>
            <person name="Probst A.J."/>
            <person name="Ladd B."/>
            <person name="Jarett J.K."/>
            <person name="Geller-Mcgrath D.E."/>
            <person name="Sieber C.M.K."/>
            <person name="Emerson J.B."/>
            <person name="Anantharaman K."/>
            <person name="Thomas B.C."/>
            <person name="Malmstrom R."/>
            <person name="Stieglmeier M."/>
            <person name="Klingl A."/>
            <person name="Woyke T."/>
            <person name="Ryan C.M."/>
            <person name="Banfield J.F."/>
        </authorList>
    </citation>
    <scope>NUCLEOTIDE SEQUENCE [LARGE SCALE GENOMIC DNA]</scope>
</reference>
<dbReference type="Pfam" id="PF13366">
    <property type="entry name" value="PDDEXK_3"/>
    <property type="match status" value="1"/>
</dbReference>
<organism evidence="1 2">
    <name type="scientific">Candidatus Shapirobacteria bacterium CG09_land_8_20_14_0_10_47_13</name>
    <dbReference type="NCBI Taxonomy" id="1974481"/>
    <lineage>
        <taxon>Bacteria</taxon>
        <taxon>Candidatus Shapironibacteriota</taxon>
    </lineage>
</organism>
<gene>
    <name evidence="1" type="ORF">COT65_01325</name>
</gene>
<accession>A0A2H0WMX3</accession>
<comment type="caution">
    <text evidence="1">The sequence shown here is derived from an EMBL/GenBank/DDBJ whole genome shotgun (WGS) entry which is preliminary data.</text>
</comment>
<evidence type="ECO:0000313" key="2">
    <source>
        <dbReference type="Proteomes" id="UP000230033"/>
    </source>
</evidence>
<evidence type="ECO:0000313" key="1">
    <source>
        <dbReference type="EMBL" id="PIS13987.1"/>
    </source>
</evidence>
<proteinExistence type="predicted"/>
<dbReference type="AlphaFoldDB" id="A0A2H0WMX3"/>
<dbReference type="Proteomes" id="UP000230033">
    <property type="component" value="Unassembled WGS sequence"/>
</dbReference>
<dbReference type="EMBL" id="PEZJ01000017">
    <property type="protein sequence ID" value="PIS13987.1"/>
    <property type="molecule type" value="Genomic_DNA"/>
</dbReference>
<protein>
    <submittedName>
        <fullName evidence="1">GxxExxY protein</fullName>
    </submittedName>
</protein>
<dbReference type="NCBIfam" id="TIGR04256">
    <property type="entry name" value="GxxExxY"/>
    <property type="match status" value="1"/>
</dbReference>
<sequence>MKANKLIKDLIYPELSYKLMGVLFTVQNKLGSSYQEKYYQRAIVSELQEQKIPFIREKEIILRYGNEGIGKYRLDFVIDNKVALEIKTVPFLKDEFIRQLLAYLVSANLKLGIVANFRTQRLTYKRVVNPKVVIK</sequence>